<evidence type="ECO:0000313" key="3">
    <source>
        <dbReference type="EMBL" id="KAL1116152.1"/>
    </source>
</evidence>
<feature type="domain" description="TNRC18/BAHCC1-like SH3" evidence="2">
    <location>
        <begin position="3"/>
        <end position="44"/>
    </location>
</feature>
<reference evidence="3 4" key="1">
    <citation type="submission" date="2024-07" db="EMBL/GenBank/DDBJ databases">
        <title>Chromosome-level genome assembly of the water stick insect Ranatra chinensis (Heteroptera: Nepidae).</title>
        <authorList>
            <person name="Liu X."/>
        </authorList>
    </citation>
    <scope>NUCLEOTIDE SEQUENCE [LARGE SCALE GENOMIC DNA]</scope>
    <source>
        <strain evidence="3">Cailab_2021Rc</strain>
        <tissue evidence="3">Muscle</tissue>
    </source>
</reference>
<dbReference type="InterPro" id="IPR056841">
    <property type="entry name" value="TNRC18_BAHCC1-like_SH3"/>
</dbReference>
<dbReference type="PANTHER" id="PTHR12505">
    <property type="entry name" value="PHD FINGER TRANSCRIPTION FACTOR"/>
    <property type="match status" value="1"/>
</dbReference>
<evidence type="ECO:0000313" key="4">
    <source>
        <dbReference type="Proteomes" id="UP001558652"/>
    </source>
</evidence>
<gene>
    <name evidence="3" type="ORF">AAG570_005647</name>
</gene>
<dbReference type="Gene3D" id="2.30.30.140">
    <property type="match status" value="1"/>
</dbReference>
<dbReference type="Pfam" id="PF21744">
    <property type="entry name" value="BAHCC1-like_Tudor"/>
    <property type="match status" value="1"/>
</dbReference>
<dbReference type="InterPro" id="IPR048924">
    <property type="entry name" value="BAHCC1-like_Tudor"/>
</dbReference>
<dbReference type="EMBL" id="JBFDAA010000018">
    <property type="protein sequence ID" value="KAL1116152.1"/>
    <property type="molecule type" value="Genomic_DNA"/>
</dbReference>
<organism evidence="3 4">
    <name type="scientific">Ranatra chinensis</name>
    <dbReference type="NCBI Taxonomy" id="642074"/>
    <lineage>
        <taxon>Eukaryota</taxon>
        <taxon>Metazoa</taxon>
        <taxon>Ecdysozoa</taxon>
        <taxon>Arthropoda</taxon>
        <taxon>Hexapoda</taxon>
        <taxon>Insecta</taxon>
        <taxon>Pterygota</taxon>
        <taxon>Neoptera</taxon>
        <taxon>Paraneoptera</taxon>
        <taxon>Hemiptera</taxon>
        <taxon>Heteroptera</taxon>
        <taxon>Panheteroptera</taxon>
        <taxon>Nepomorpha</taxon>
        <taxon>Nepidae</taxon>
        <taxon>Ranatrinae</taxon>
        <taxon>Ranatra</taxon>
    </lineage>
</organism>
<dbReference type="Proteomes" id="UP001558652">
    <property type="component" value="Unassembled WGS sequence"/>
</dbReference>
<evidence type="ECO:0000259" key="2">
    <source>
        <dbReference type="Pfam" id="PF24912"/>
    </source>
</evidence>
<keyword evidence="4" id="KW-1185">Reference proteome</keyword>
<feature type="domain" description="BAHCC1-like Tudor" evidence="1">
    <location>
        <begin position="53"/>
        <end position="112"/>
    </location>
</feature>
<comment type="caution">
    <text evidence="3">The sequence shown here is derived from an EMBL/GenBank/DDBJ whole genome shotgun (WGS) entry which is preliminary data.</text>
</comment>
<protein>
    <submittedName>
        <fullName evidence="3">Uncharacterized protein</fullName>
    </submittedName>
</protein>
<sequence>MGGLFYAGQLTEVTPPDLYGVTLDKERGHRPHILCREQILTDAILEIRCDNLSLDSGTRLCAYWSQQYRCLYPGTVCSNTSADDKFVWVEFDDGDNGKINRDDIRLLPYDYPIVGFFSEYDPNPLLSLGKRKRHNSTNSCDSQVKITEV</sequence>
<dbReference type="InterPro" id="IPR052429">
    <property type="entry name" value="BAH_domain_protein"/>
</dbReference>
<dbReference type="AlphaFoldDB" id="A0ABD0XY20"/>
<dbReference type="PANTHER" id="PTHR12505:SF24">
    <property type="entry name" value="PROTEIN WINGED EYE"/>
    <property type="match status" value="1"/>
</dbReference>
<name>A0ABD0XY20_9HEMI</name>
<dbReference type="Pfam" id="PF24912">
    <property type="entry name" value="SH3_TNRC18"/>
    <property type="match status" value="1"/>
</dbReference>
<proteinExistence type="predicted"/>
<evidence type="ECO:0000259" key="1">
    <source>
        <dbReference type="Pfam" id="PF21744"/>
    </source>
</evidence>
<accession>A0ABD0XY20</accession>